<comment type="caution">
    <text evidence="2">The sequence shown here is derived from an EMBL/GenBank/DDBJ whole genome shotgun (WGS) entry which is preliminary data.</text>
</comment>
<feature type="transmembrane region" description="Helical" evidence="1">
    <location>
        <begin position="12"/>
        <end position="30"/>
    </location>
</feature>
<keyword evidence="1" id="KW-1133">Transmembrane helix</keyword>
<keyword evidence="1" id="KW-0472">Membrane</keyword>
<sequence>MILWVKKYLTMTSAIIVAFFVALMKAFFLGKKVEKQKQMREDFKVAETRLEVENEINKKSDADVRNKLSNWLRDE</sequence>
<evidence type="ECO:0000256" key="1">
    <source>
        <dbReference type="SAM" id="Phobius"/>
    </source>
</evidence>
<dbReference type="EMBL" id="NJPP01000032">
    <property type="protein sequence ID" value="PIT68756.1"/>
    <property type="molecule type" value="Genomic_DNA"/>
</dbReference>
<evidence type="ECO:0000313" key="3">
    <source>
        <dbReference type="Proteomes" id="UP000230791"/>
    </source>
</evidence>
<organism evidence="2 3">
    <name type="scientific">Bartonella tribocorum</name>
    <dbReference type="NCBI Taxonomy" id="85701"/>
    <lineage>
        <taxon>Bacteria</taxon>
        <taxon>Pseudomonadati</taxon>
        <taxon>Pseudomonadota</taxon>
        <taxon>Alphaproteobacteria</taxon>
        <taxon>Hyphomicrobiales</taxon>
        <taxon>Bartonellaceae</taxon>
        <taxon>Bartonella</taxon>
    </lineage>
</organism>
<protein>
    <submittedName>
        <fullName evidence="2">Uncharacterized protein</fullName>
    </submittedName>
</protein>
<keyword evidence="1" id="KW-0812">Transmembrane</keyword>
<proteinExistence type="predicted"/>
<accession>A0A2M6URG2</accession>
<dbReference type="Proteomes" id="UP000230791">
    <property type="component" value="Unassembled WGS sequence"/>
</dbReference>
<dbReference type="RefSeq" id="WP_100131030.1">
    <property type="nucleotide sequence ID" value="NZ_CADDYJ010000001.1"/>
</dbReference>
<reference evidence="2 3" key="1">
    <citation type="submission" date="2017-06" db="EMBL/GenBank/DDBJ databases">
        <title>Draft genome of Bartonella tribocorum C635.</title>
        <authorList>
            <person name="Hadjadj L."/>
            <person name="Jiyipong T."/>
            <person name="Diene S.M."/>
            <person name="Morand S."/>
            <person name="Rolain J.-M."/>
        </authorList>
    </citation>
    <scope>NUCLEOTIDE SEQUENCE [LARGE SCALE GENOMIC DNA]</scope>
    <source>
        <strain evidence="2 3">C635</strain>
    </source>
</reference>
<gene>
    <name evidence="2" type="ORF">CEV08_07395</name>
</gene>
<evidence type="ECO:0000313" key="2">
    <source>
        <dbReference type="EMBL" id="PIT68756.1"/>
    </source>
</evidence>
<dbReference type="AlphaFoldDB" id="A0A2M6URG2"/>
<dbReference type="OrthoDB" id="7925780at2"/>
<name>A0A2M6URG2_9HYPH</name>